<gene>
    <name evidence="3" type="ORF">OH76DRAFT_1488726</name>
</gene>
<dbReference type="PANTHER" id="PTHR40465:SF1">
    <property type="entry name" value="DUF6534 DOMAIN-CONTAINING PROTEIN"/>
    <property type="match status" value="1"/>
</dbReference>
<accession>A0A371CQ67</accession>
<feature type="transmembrane region" description="Helical" evidence="1">
    <location>
        <begin position="217"/>
        <end position="240"/>
    </location>
</feature>
<evidence type="ECO:0000256" key="1">
    <source>
        <dbReference type="SAM" id="Phobius"/>
    </source>
</evidence>
<evidence type="ECO:0000313" key="3">
    <source>
        <dbReference type="EMBL" id="RDX42357.1"/>
    </source>
</evidence>
<keyword evidence="1" id="KW-0472">Membrane</keyword>
<dbReference type="Proteomes" id="UP000256964">
    <property type="component" value="Unassembled WGS sequence"/>
</dbReference>
<dbReference type="PANTHER" id="PTHR40465">
    <property type="entry name" value="CHROMOSOME 1, WHOLE GENOME SHOTGUN SEQUENCE"/>
    <property type="match status" value="1"/>
</dbReference>
<keyword evidence="1" id="KW-0812">Transmembrane</keyword>
<feature type="transmembrane region" description="Helical" evidence="1">
    <location>
        <begin position="20"/>
        <end position="46"/>
    </location>
</feature>
<dbReference type="AlphaFoldDB" id="A0A371CQ67"/>
<dbReference type="EMBL" id="KZ857486">
    <property type="protein sequence ID" value="RDX42357.1"/>
    <property type="molecule type" value="Genomic_DNA"/>
</dbReference>
<feature type="transmembrane region" description="Helical" evidence="1">
    <location>
        <begin position="99"/>
        <end position="119"/>
    </location>
</feature>
<sequence>MSFAPPAVLLSIPKNPAGEIMGGLLITVFVACILYGMTTLQTFIYSQRSNNDSRVLRWLVFAVWVLETLHTAFCIKFIYGYLVSGFGDILNFVRVDWGVGAAVLCSVLVGLCVQGYYIWRVWIVSGKAVMWTITMVVLTLARIGFGIGSAALSYMIPDWVRLRNLASGLATVSGGLGCAALVDILVALTLTFYLKRGTLWETGSFYQQQSNTMVNKILLYTVNTGALTGTASIACVIMFAGKKESLLFLGFFAIQTKLYANSFLGSLNARGHIRGTLVSKNRMFNSSGSRGIQFSLPTAQGPVIEVTRQTIVHADDRSGEDISGGDGQAFDMKAMQMIKDGELP</sequence>
<keyword evidence="4" id="KW-1185">Reference proteome</keyword>
<feature type="transmembrane region" description="Helical" evidence="1">
    <location>
        <begin position="58"/>
        <end position="79"/>
    </location>
</feature>
<feature type="domain" description="DUF6534" evidence="2">
    <location>
        <begin position="179"/>
        <end position="271"/>
    </location>
</feature>
<name>A0A371CQ67_9APHY</name>
<reference evidence="3 4" key="1">
    <citation type="journal article" date="2018" name="Biotechnol. Biofuels">
        <title>Integrative visual omics of the white-rot fungus Polyporus brumalis exposes the biotechnological potential of its oxidative enzymes for delignifying raw plant biomass.</title>
        <authorList>
            <person name="Miyauchi S."/>
            <person name="Rancon A."/>
            <person name="Drula E."/>
            <person name="Hage H."/>
            <person name="Chaduli D."/>
            <person name="Favel A."/>
            <person name="Grisel S."/>
            <person name="Henrissat B."/>
            <person name="Herpoel-Gimbert I."/>
            <person name="Ruiz-Duenas F.J."/>
            <person name="Chevret D."/>
            <person name="Hainaut M."/>
            <person name="Lin J."/>
            <person name="Wang M."/>
            <person name="Pangilinan J."/>
            <person name="Lipzen A."/>
            <person name="Lesage-Meessen L."/>
            <person name="Navarro D."/>
            <person name="Riley R."/>
            <person name="Grigoriev I.V."/>
            <person name="Zhou S."/>
            <person name="Raouche S."/>
            <person name="Rosso M.N."/>
        </authorList>
    </citation>
    <scope>NUCLEOTIDE SEQUENCE [LARGE SCALE GENOMIC DNA]</scope>
    <source>
        <strain evidence="3 4">BRFM 1820</strain>
    </source>
</reference>
<proteinExistence type="predicted"/>
<evidence type="ECO:0000259" key="2">
    <source>
        <dbReference type="Pfam" id="PF20152"/>
    </source>
</evidence>
<evidence type="ECO:0000313" key="4">
    <source>
        <dbReference type="Proteomes" id="UP000256964"/>
    </source>
</evidence>
<feature type="transmembrane region" description="Helical" evidence="1">
    <location>
        <begin position="168"/>
        <end position="194"/>
    </location>
</feature>
<organism evidence="3 4">
    <name type="scientific">Lentinus brumalis</name>
    <dbReference type="NCBI Taxonomy" id="2498619"/>
    <lineage>
        <taxon>Eukaryota</taxon>
        <taxon>Fungi</taxon>
        <taxon>Dikarya</taxon>
        <taxon>Basidiomycota</taxon>
        <taxon>Agaricomycotina</taxon>
        <taxon>Agaricomycetes</taxon>
        <taxon>Polyporales</taxon>
        <taxon>Polyporaceae</taxon>
        <taxon>Lentinus</taxon>
    </lineage>
</organism>
<keyword evidence="1" id="KW-1133">Transmembrane helix</keyword>
<dbReference type="InterPro" id="IPR045339">
    <property type="entry name" value="DUF6534"/>
</dbReference>
<protein>
    <recommendedName>
        <fullName evidence="2">DUF6534 domain-containing protein</fullName>
    </recommendedName>
</protein>
<dbReference type="OrthoDB" id="3270417at2759"/>
<dbReference type="STRING" id="139420.A0A371CQ67"/>
<dbReference type="Pfam" id="PF20152">
    <property type="entry name" value="DUF6534"/>
    <property type="match status" value="1"/>
</dbReference>
<feature type="transmembrane region" description="Helical" evidence="1">
    <location>
        <begin position="131"/>
        <end position="156"/>
    </location>
</feature>